<dbReference type="PIRSF" id="PIRSF000819">
    <property type="entry name" value="Streptomycin_3-adenylyltransf"/>
    <property type="match status" value="1"/>
</dbReference>
<evidence type="ECO:0000256" key="2">
    <source>
        <dbReference type="ARBA" id="ARBA00023251"/>
    </source>
</evidence>
<dbReference type="CDD" id="cd05403">
    <property type="entry name" value="NT_KNTase_like"/>
    <property type="match status" value="1"/>
</dbReference>
<evidence type="ECO:0000256" key="3">
    <source>
        <dbReference type="ARBA" id="ARBA00047831"/>
    </source>
</evidence>
<keyword evidence="1" id="KW-0808">Transferase</keyword>
<reference evidence="6 7" key="1">
    <citation type="submission" date="2022-06" db="EMBL/GenBank/DDBJ databases">
        <title>Isolation of gut microbiota from human fecal samples.</title>
        <authorList>
            <person name="Pamer E.G."/>
            <person name="Barat B."/>
            <person name="Waligurski E."/>
            <person name="Medina S."/>
            <person name="Paddock L."/>
            <person name="Mostad J."/>
        </authorList>
    </citation>
    <scope>NUCLEOTIDE SEQUENCE [LARGE SCALE GENOMIC DNA]</scope>
    <source>
        <strain evidence="6 7">DFI.7.95</strain>
    </source>
</reference>
<dbReference type="Pfam" id="PF13427">
    <property type="entry name" value="AadA_C"/>
    <property type="match status" value="1"/>
</dbReference>
<evidence type="ECO:0000313" key="6">
    <source>
        <dbReference type="EMBL" id="MCQ4923580.1"/>
    </source>
</evidence>
<organism evidence="6 7">
    <name type="scientific">Tissierella carlieri</name>
    <dbReference type="NCBI Taxonomy" id="689904"/>
    <lineage>
        <taxon>Bacteria</taxon>
        <taxon>Bacillati</taxon>
        <taxon>Bacillota</taxon>
        <taxon>Tissierellia</taxon>
        <taxon>Tissierellales</taxon>
        <taxon>Tissierellaceae</taxon>
        <taxon>Tissierella</taxon>
    </lineage>
</organism>
<dbReference type="RefSeq" id="WP_256311524.1">
    <property type="nucleotide sequence ID" value="NZ_JANGAC010000007.1"/>
</dbReference>
<comment type="caution">
    <text evidence="6">The sequence shown here is derived from an EMBL/GenBank/DDBJ whole genome shotgun (WGS) entry which is preliminary data.</text>
</comment>
<dbReference type="InterPro" id="IPR024172">
    <property type="entry name" value="AadA/Aad9"/>
</dbReference>
<evidence type="ECO:0000259" key="5">
    <source>
        <dbReference type="Pfam" id="PF18765"/>
    </source>
</evidence>
<dbReference type="PROSITE" id="PS51257">
    <property type="entry name" value="PROKAR_LIPOPROTEIN"/>
    <property type="match status" value="1"/>
</dbReference>
<evidence type="ECO:0000256" key="1">
    <source>
        <dbReference type="ARBA" id="ARBA00022679"/>
    </source>
</evidence>
<name>A0ABT1SB85_9FIRM</name>
<keyword evidence="2" id="KW-0046">Antibiotic resistance</keyword>
<feature type="domain" description="Adenylyltransferase AadA C-terminal" evidence="4">
    <location>
        <begin position="144"/>
        <end position="243"/>
    </location>
</feature>
<evidence type="ECO:0000259" key="4">
    <source>
        <dbReference type="Pfam" id="PF13427"/>
    </source>
</evidence>
<feature type="domain" description="Polymerase beta nucleotidyltransferase" evidence="5">
    <location>
        <begin position="15"/>
        <end position="76"/>
    </location>
</feature>
<dbReference type="SUPFAM" id="SSF81301">
    <property type="entry name" value="Nucleotidyltransferase"/>
    <property type="match status" value="1"/>
</dbReference>
<keyword evidence="7" id="KW-1185">Reference proteome</keyword>
<proteinExistence type="predicted"/>
<accession>A0ABT1SB85</accession>
<dbReference type="Proteomes" id="UP001524478">
    <property type="component" value="Unassembled WGS sequence"/>
</dbReference>
<dbReference type="EMBL" id="JANGAC010000007">
    <property type="protein sequence ID" value="MCQ4923580.1"/>
    <property type="molecule type" value="Genomic_DNA"/>
</dbReference>
<dbReference type="Pfam" id="PF18765">
    <property type="entry name" value="Polbeta"/>
    <property type="match status" value="1"/>
</dbReference>
<gene>
    <name evidence="6" type="ORF">NE686_10810</name>
</gene>
<sequence length="249" mass="28867">MEPKKILDIIVQRYKNILDKNLVGIYLHGSLAMGCYTNESDIDFLVVVREAIDVATKKDIIESIIHLDNLPKKGIEMSIVLEKYAKEFIYPTPFELHYSDSHREKYLSDNNYICGNSTDEDLAAHFTIVINRGICLYGKKIGGVFADVPRKYYIDSIVNDIENAEENIVENTVYITLNLCRVLYYMKENVVCSKLEAGDWAKEVVPQKYRRIVEDAVNVYTNKLDQMEYSKGILKEYANYMLKEIRVYK</sequence>
<dbReference type="InterPro" id="IPR025184">
    <property type="entry name" value="AadA_C"/>
</dbReference>
<comment type="catalytic activity">
    <reaction evidence="3">
        <text>spectinomycin + ATP = 9-O-adenylylspectinomycin + diphosphate</text>
        <dbReference type="Rhea" id="RHEA:63228"/>
        <dbReference type="ChEBI" id="CHEBI:30616"/>
        <dbReference type="ChEBI" id="CHEBI:33019"/>
        <dbReference type="ChEBI" id="CHEBI:146260"/>
        <dbReference type="ChEBI" id="CHEBI:146261"/>
    </reaction>
</comment>
<evidence type="ECO:0000313" key="7">
    <source>
        <dbReference type="Proteomes" id="UP001524478"/>
    </source>
</evidence>
<dbReference type="InterPro" id="IPR041633">
    <property type="entry name" value="Polbeta"/>
</dbReference>
<dbReference type="InterPro" id="IPR043519">
    <property type="entry name" value="NT_sf"/>
</dbReference>
<dbReference type="Gene3D" id="3.30.460.10">
    <property type="entry name" value="Beta Polymerase, domain 2"/>
    <property type="match status" value="1"/>
</dbReference>
<protein>
    <submittedName>
        <fullName evidence="6">DUF4111 domain-containing protein</fullName>
    </submittedName>
</protein>